<accession>A0A080Z884</accession>
<organism evidence="1 2">
    <name type="scientific">Phytophthora nicotianae P1976</name>
    <dbReference type="NCBI Taxonomy" id="1317066"/>
    <lineage>
        <taxon>Eukaryota</taxon>
        <taxon>Sar</taxon>
        <taxon>Stramenopiles</taxon>
        <taxon>Oomycota</taxon>
        <taxon>Peronosporomycetes</taxon>
        <taxon>Peronosporales</taxon>
        <taxon>Peronosporaceae</taxon>
        <taxon>Phytophthora</taxon>
    </lineage>
</organism>
<dbReference type="AlphaFoldDB" id="A0A080Z884"/>
<name>A0A080Z884_PHYNI</name>
<proteinExistence type="predicted"/>
<dbReference type="EMBL" id="ANJA01003539">
    <property type="protein sequence ID" value="ETO62845.1"/>
    <property type="molecule type" value="Genomic_DNA"/>
</dbReference>
<protein>
    <submittedName>
        <fullName evidence="1">Uncharacterized protein</fullName>
    </submittedName>
</protein>
<comment type="caution">
    <text evidence="1">The sequence shown here is derived from an EMBL/GenBank/DDBJ whole genome shotgun (WGS) entry which is preliminary data.</text>
</comment>
<evidence type="ECO:0000313" key="2">
    <source>
        <dbReference type="Proteomes" id="UP000028582"/>
    </source>
</evidence>
<sequence>MTKMHVGTRVRGKTKKLRGKIDAIKVVRREFCQLKYDVQWPSTGATMDYKKLDSQII</sequence>
<gene>
    <name evidence="1" type="ORF">F444_19345</name>
</gene>
<evidence type="ECO:0000313" key="1">
    <source>
        <dbReference type="EMBL" id="ETO62845.1"/>
    </source>
</evidence>
<dbReference type="Proteomes" id="UP000028582">
    <property type="component" value="Unassembled WGS sequence"/>
</dbReference>
<reference evidence="1 2" key="1">
    <citation type="submission" date="2013-11" db="EMBL/GenBank/DDBJ databases">
        <title>The Genome Sequence of Phytophthora parasitica P1976.</title>
        <authorList>
            <consortium name="The Broad Institute Genomics Platform"/>
            <person name="Russ C."/>
            <person name="Tyler B."/>
            <person name="Panabieres F."/>
            <person name="Shan W."/>
            <person name="Tripathy S."/>
            <person name="Grunwald N."/>
            <person name="Machado M."/>
            <person name="Johnson C.S."/>
            <person name="Walker B."/>
            <person name="Young S."/>
            <person name="Zeng Q."/>
            <person name="Gargeya S."/>
            <person name="Fitzgerald M."/>
            <person name="Haas B."/>
            <person name="Abouelleil A."/>
            <person name="Allen A.W."/>
            <person name="Alvarado L."/>
            <person name="Arachchi H.M."/>
            <person name="Berlin A.M."/>
            <person name="Chapman S.B."/>
            <person name="Gainer-Dewar J."/>
            <person name="Goldberg J."/>
            <person name="Griggs A."/>
            <person name="Gujja S."/>
            <person name="Hansen M."/>
            <person name="Howarth C."/>
            <person name="Imamovic A."/>
            <person name="Ireland A."/>
            <person name="Larimer J."/>
            <person name="McCowan C."/>
            <person name="Murphy C."/>
            <person name="Pearson M."/>
            <person name="Poon T.W."/>
            <person name="Priest M."/>
            <person name="Roberts A."/>
            <person name="Saif S."/>
            <person name="Shea T."/>
            <person name="Sisk P."/>
            <person name="Sykes S."/>
            <person name="Wortman J."/>
            <person name="Nusbaum C."/>
            <person name="Birren B."/>
        </authorList>
    </citation>
    <scope>NUCLEOTIDE SEQUENCE [LARGE SCALE GENOMIC DNA]</scope>
    <source>
        <strain evidence="1 2">P1976</strain>
    </source>
</reference>